<evidence type="ECO:0000256" key="2">
    <source>
        <dbReference type="ARBA" id="ARBA00022692"/>
    </source>
</evidence>
<reference evidence="7 8" key="1">
    <citation type="journal article" date="2018" name="J. Microbiol.">
        <title>Leifsonia flava sp. nov., a novel actinobacterium isolated from the rhizosphere of Aquilegia viridiflora.</title>
        <authorList>
            <person name="Cai Y."/>
            <person name="Tao W.Z."/>
            <person name="Ma Y.J."/>
            <person name="Cheng J."/>
            <person name="Zhang M.Y."/>
            <person name="Zhang Y.X."/>
        </authorList>
    </citation>
    <scope>NUCLEOTIDE SEQUENCE [LARGE SCALE GENOMIC DNA]</scope>
    <source>
        <strain evidence="7 8">SYP-B2174</strain>
    </source>
</reference>
<sequence>MTEQPQSTTGKPFGRLRAGFTRKTVGRDAVAGLVLGVESVPDGLAAGLLAGLNPVSGLYAYLFGMVGAAVFTSSSFMAVQATGAMSLVVADAAILSRPDPAGALVTLGMLTGVIMVVAGLLKGGRLLRFVPTAVMTGFITAVGVNIVLGQLGNFTGYAARGDGRVQRTLDLLLHIGGISWPTLLVGVLTIGGIVLLQRTPLKAMGMVVAVILGSALAVLFTDVLGLPVALVRDITDVPSGLPGPVLPDLDQVVPLFVPALSLALVGLVQGAAVSGAFRNVNGRTADASRDFIGQGAGNLLSGLFQGSPVGGSMSGSALIVAAGARSRLAFFIASGVMALVVLTLSGLVGFVAMPALAALLIVVGVATVKPAKITSVARTGPVQTIVMATTFVLTIVIPLQFAVLFGVGLGIILYVASQSNRLRLVRLEFAEGRRMRETEPPGTLPGADVVVLQPYGSLFFASAPTFSAGLPMVTAESTGSVVVIRLRGVDEIGLSLIDVLRGYATRLQSRGSLLKLVVSNDHVLRQLQHENVSTLIGQENLYRSTEWVGDTVLRAVADAEAYVADQQSGGVAADDSRQ</sequence>
<dbReference type="InterPro" id="IPR036513">
    <property type="entry name" value="STAS_dom_sf"/>
</dbReference>
<dbReference type="InterPro" id="IPR001902">
    <property type="entry name" value="SLC26A/SulP_fam"/>
</dbReference>
<feature type="transmembrane region" description="Helical" evidence="5">
    <location>
        <begin position="385"/>
        <end position="416"/>
    </location>
</feature>
<dbReference type="Pfam" id="PF01740">
    <property type="entry name" value="STAS"/>
    <property type="match status" value="1"/>
</dbReference>
<evidence type="ECO:0000313" key="8">
    <source>
        <dbReference type="Proteomes" id="UP000298127"/>
    </source>
</evidence>
<dbReference type="Proteomes" id="UP000298127">
    <property type="component" value="Unassembled WGS sequence"/>
</dbReference>
<evidence type="ECO:0000256" key="5">
    <source>
        <dbReference type="SAM" id="Phobius"/>
    </source>
</evidence>
<feature type="transmembrane region" description="Helical" evidence="5">
    <location>
        <begin position="58"/>
        <end position="81"/>
    </location>
</feature>
<evidence type="ECO:0000256" key="4">
    <source>
        <dbReference type="ARBA" id="ARBA00023136"/>
    </source>
</evidence>
<accession>A0A4Y9R1I4</accession>
<feature type="transmembrane region" description="Helical" evidence="5">
    <location>
        <begin position="171"/>
        <end position="196"/>
    </location>
</feature>
<dbReference type="PROSITE" id="PS50801">
    <property type="entry name" value="STAS"/>
    <property type="match status" value="1"/>
</dbReference>
<dbReference type="AlphaFoldDB" id="A0A4Y9R1I4"/>
<comment type="caution">
    <text evidence="7">The sequence shown here is derived from an EMBL/GenBank/DDBJ whole genome shotgun (WGS) entry which is preliminary data.</text>
</comment>
<dbReference type="InterPro" id="IPR011547">
    <property type="entry name" value="SLC26A/SulP_dom"/>
</dbReference>
<keyword evidence="2 5" id="KW-0812">Transmembrane</keyword>
<keyword evidence="4 5" id="KW-0472">Membrane</keyword>
<dbReference type="CDD" id="cd07042">
    <property type="entry name" value="STAS_SulP_like_sulfate_transporter"/>
    <property type="match status" value="1"/>
</dbReference>
<feature type="transmembrane region" description="Helical" evidence="5">
    <location>
        <begin position="101"/>
        <end position="121"/>
    </location>
</feature>
<dbReference type="EMBL" id="SPQZ01000003">
    <property type="protein sequence ID" value="TFV98489.1"/>
    <property type="molecule type" value="Genomic_DNA"/>
</dbReference>
<protein>
    <submittedName>
        <fullName evidence="7">SulP family inorganic anion transporter</fullName>
    </submittedName>
</protein>
<keyword evidence="3 5" id="KW-1133">Transmembrane helix</keyword>
<organism evidence="7 8">
    <name type="scientific">Orlajensenia leifsoniae</name>
    <dbReference type="NCBI Taxonomy" id="2561933"/>
    <lineage>
        <taxon>Bacteria</taxon>
        <taxon>Bacillati</taxon>
        <taxon>Actinomycetota</taxon>
        <taxon>Actinomycetes</taxon>
        <taxon>Micrococcales</taxon>
        <taxon>Microbacteriaceae</taxon>
        <taxon>Orlajensenia</taxon>
    </lineage>
</organism>
<feature type="transmembrane region" description="Helical" evidence="5">
    <location>
        <begin position="133"/>
        <end position="151"/>
    </location>
</feature>
<comment type="subcellular location">
    <subcellularLocation>
        <location evidence="1">Membrane</location>
        <topology evidence="1">Multi-pass membrane protein</topology>
    </subcellularLocation>
</comment>
<dbReference type="PANTHER" id="PTHR11814">
    <property type="entry name" value="SULFATE TRANSPORTER"/>
    <property type="match status" value="1"/>
</dbReference>
<dbReference type="RefSeq" id="WP_135120508.1">
    <property type="nucleotide sequence ID" value="NZ_SPQZ01000003.1"/>
</dbReference>
<evidence type="ECO:0000259" key="6">
    <source>
        <dbReference type="PROSITE" id="PS50801"/>
    </source>
</evidence>
<feature type="transmembrane region" description="Helical" evidence="5">
    <location>
        <begin position="251"/>
        <end position="273"/>
    </location>
</feature>
<dbReference type="Gene3D" id="3.30.750.24">
    <property type="entry name" value="STAS domain"/>
    <property type="match status" value="1"/>
</dbReference>
<evidence type="ECO:0000256" key="3">
    <source>
        <dbReference type="ARBA" id="ARBA00022989"/>
    </source>
</evidence>
<evidence type="ECO:0000313" key="7">
    <source>
        <dbReference type="EMBL" id="TFV98489.1"/>
    </source>
</evidence>
<dbReference type="SUPFAM" id="SSF52091">
    <property type="entry name" value="SpoIIaa-like"/>
    <property type="match status" value="1"/>
</dbReference>
<feature type="transmembrane region" description="Helical" evidence="5">
    <location>
        <begin position="335"/>
        <end position="365"/>
    </location>
</feature>
<evidence type="ECO:0000256" key="1">
    <source>
        <dbReference type="ARBA" id="ARBA00004141"/>
    </source>
</evidence>
<dbReference type="GO" id="GO:0016020">
    <property type="term" value="C:membrane"/>
    <property type="evidence" value="ECO:0007669"/>
    <property type="project" value="UniProtKB-SubCell"/>
</dbReference>
<dbReference type="Pfam" id="PF00916">
    <property type="entry name" value="Sulfate_transp"/>
    <property type="match status" value="1"/>
</dbReference>
<keyword evidence="8" id="KW-1185">Reference proteome</keyword>
<dbReference type="GO" id="GO:0055085">
    <property type="term" value="P:transmembrane transport"/>
    <property type="evidence" value="ECO:0007669"/>
    <property type="project" value="InterPro"/>
</dbReference>
<gene>
    <name evidence="7" type="ORF">E4M00_10925</name>
</gene>
<dbReference type="InterPro" id="IPR002645">
    <property type="entry name" value="STAS_dom"/>
</dbReference>
<name>A0A4Y9R1I4_9MICO</name>
<proteinExistence type="predicted"/>
<feature type="domain" description="STAS" evidence="6">
    <location>
        <begin position="448"/>
        <end position="559"/>
    </location>
</feature>
<feature type="transmembrane region" description="Helical" evidence="5">
    <location>
        <begin position="208"/>
        <end position="231"/>
    </location>
</feature>